<sequence>MKSEHYSISSGLKKIIEGMPLPAHSLAVYQRDKRKANQMILTDEWILLLLPIIQRAVLDILVFLMHFRLLYFSVPFRWRN</sequence>
<evidence type="ECO:0000256" key="1">
    <source>
        <dbReference type="SAM" id="Phobius"/>
    </source>
</evidence>
<dbReference type="PATRIC" id="fig|1122219.3.peg.2109"/>
<gene>
    <name evidence="2" type="ORF">AB840_02735</name>
</gene>
<name>A0A0J6WXX3_9FIRM</name>
<keyword evidence="1" id="KW-0472">Membrane</keyword>
<evidence type="ECO:0000313" key="2">
    <source>
        <dbReference type="EMBL" id="KMO87479.1"/>
    </source>
</evidence>
<reference evidence="2 3" key="1">
    <citation type="submission" date="2015-06" db="EMBL/GenBank/DDBJ databases">
        <title>Draft genome sequence of beer spoilage bacterium Megasphaera cerevisiae type strain 20462.</title>
        <authorList>
            <person name="Kutumbaka K."/>
            <person name="Pasmowitz J."/>
            <person name="Mategko J."/>
            <person name="Reyes D."/>
            <person name="Friedrich A."/>
            <person name="Han S."/>
            <person name="Martens-Habbena W."/>
            <person name="Neal-McKinney J."/>
            <person name="Janagama H.K."/>
            <person name="Nadala C."/>
            <person name="Samadpour M."/>
        </authorList>
    </citation>
    <scope>NUCLEOTIDE SEQUENCE [LARGE SCALE GENOMIC DNA]</scope>
    <source>
        <strain evidence="2 3">DSM 20462</strain>
    </source>
</reference>
<organism evidence="2 3">
    <name type="scientific">Megasphaera cerevisiae DSM 20462</name>
    <dbReference type="NCBI Taxonomy" id="1122219"/>
    <lineage>
        <taxon>Bacteria</taxon>
        <taxon>Bacillati</taxon>
        <taxon>Bacillota</taxon>
        <taxon>Negativicutes</taxon>
        <taxon>Veillonellales</taxon>
        <taxon>Veillonellaceae</taxon>
        <taxon>Megasphaera</taxon>
    </lineage>
</organism>
<keyword evidence="1" id="KW-0812">Transmembrane</keyword>
<proteinExistence type="predicted"/>
<protein>
    <submittedName>
        <fullName evidence="2">Uncharacterized protein</fullName>
    </submittedName>
</protein>
<feature type="transmembrane region" description="Helical" evidence="1">
    <location>
        <begin position="45"/>
        <end position="71"/>
    </location>
</feature>
<comment type="caution">
    <text evidence="2">The sequence shown here is derived from an EMBL/GenBank/DDBJ whole genome shotgun (WGS) entry which is preliminary data.</text>
</comment>
<dbReference type="InParanoid" id="A0A0J6WXX3"/>
<keyword evidence="3" id="KW-1185">Reference proteome</keyword>
<dbReference type="Proteomes" id="UP000036503">
    <property type="component" value="Unassembled WGS sequence"/>
</dbReference>
<evidence type="ECO:0000313" key="3">
    <source>
        <dbReference type="Proteomes" id="UP000036503"/>
    </source>
</evidence>
<dbReference type="AlphaFoldDB" id="A0A0J6WXX3"/>
<keyword evidence="1" id="KW-1133">Transmembrane helix</keyword>
<accession>A0A0J6WXX3</accession>
<dbReference type="EMBL" id="LEKT01000005">
    <property type="protein sequence ID" value="KMO87479.1"/>
    <property type="molecule type" value="Genomic_DNA"/>
</dbReference>